<dbReference type="GO" id="GO:0030145">
    <property type="term" value="F:manganese ion binding"/>
    <property type="evidence" value="ECO:0007669"/>
    <property type="project" value="InterPro"/>
</dbReference>
<dbReference type="STRING" id="5364.A0A5C3MSS7"/>
<dbReference type="InterPro" id="IPR023042">
    <property type="entry name" value="Peptidase_M17_leu_NH2_pept"/>
</dbReference>
<evidence type="ECO:0000256" key="2">
    <source>
        <dbReference type="ARBA" id="ARBA00009528"/>
    </source>
</evidence>
<keyword evidence="9" id="KW-1185">Reference proteome</keyword>
<dbReference type="PANTHER" id="PTHR11963">
    <property type="entry name" value="LEUCINE AMINOPEPTIDASE-RELATED"/>
    <property type="match status" value="1"/>
</dbReference>
<organism evidence="8 9">
    <name type="scientific">Heliocybe sulcata</name>
    <dbReference type="NCBI Taxonomy" id="5364"/>
    <lineage>
        <taxon>Eukaryota</taxon>
        <taxon>Fungi</taxon>
        <taxon>Dikarya</taxon>
        <taxon>Basidiomycota</taxon>
        <taxon>Agaricomycotina</taxon>
        <taxon>Agaricomycetes</taxon>
        <taxon>Gloeophyllales</taxon>
        <taxon>Gloeophyllaceae</taxon>
        <taxon>Heliocybe</taxon>
    </lineage>
</organism>
<sequence>MLRSLPTIAYARRRLPSHFLQVSRALSSTTLVIPFDPRQPSSRALPGLDLAKLWSTESSEGSNLPRAGTTRMFYGIPEEENATVLSSLGDSLSERTANAKKELVRKAVGRGLKAAKQFEEAAIAELDESLDPQATAVAAHLATYKFSLKTSGDTIYNPESGNHPPATLQIHPYESSEEWERGVVYARAQNFARTLSELPANILTPTAFTERVRSEFEGLENVEIVVHDEAWAREKGMNLFLSVAKGSDEPAKFLEIYYTGAPANSQPIAFVGKGITFDSGGISLKPSKDMKLMRGDMGGAASVVGAALAIAQLKLPVNLVVGTPLCENMPGPTANRPGDVLYGMNGKSVEIDNTDAEGRLILADALYYTSTVYKPHTLIDSATLTGAMQTALGEVFSGVFSTSDSLWEELHAAGEVEYDRFWRMPLDEEFAPQINSSNADLCNTGGKSAGSCTAALFLKSFVEGVEEKDGQGPAIRWAHIDIAGSMEATRATPYMEKGMTGRPVRAFIEFVRRMSQR</sequence>
<dbReference type="Pfam" id="PF00883">
    <property type="entry name" value="Peptidase_M17"/>
    <property type="match status" value="1"/>
</dbReference>
<dbReference type="OrthoDB" id="412814at2759"/>
<dbReference type="PRINTS" id="PR00481">
    <property type="entry name" value="LAMNOPPTDASE"/>
</dbReference>
<dbReference type="InterPro" id="IPR000819">
    <property type="entry name" value="Peptidase_M17_C"/>
</dbReference>
<comment type="similarity">
    <text evidence="2">Belongs to the peptidase M17 family.</text>
</comment>
<evidence type="ECO:0000256" key="6">
    <source>
        <dbReference type="ARBA" id="ARBA00022801"/>
    </source>
</evidence>
<accession>A0A5C3MSS7</accession>
<evidence type="ECO:0000313" key="8">
    <source>
        <dbReference type="EMBL" id="TFK48100.1"/>
    </source>
</evidence>
<dbReference type="HAMAP" id="MF_00181">
    <property type="entry name" value="Cytosol_peptidase_M17"/>
    <property type="match status" value="1"/>
</dbReference>
<dbReference type="AlphaFoldDB" id="A0A5C3MSS7"/>
<reference evidence="8 9" key="1">
    <citation type="journal article" date="2019" name="Nat. Ecol. Evol.">
        <title>Megaphylogeny resolves global patterns of mushroom evolution.</title>
        <authorList>
            <person name="Varga T."/>
            <person name="Krizsan K."/>
            <person name="Foldi C."/>
            <person name="Dima B."/>
            <person name="Sanchez-Garcia M."/>
            <person name="Sanchez-Ramirez S."/>
            <person name="Szollosi G.J."/>
            <person name="Szarkandi J.G."/>
            <person name="Papp V."/>
            <person name="Albert L."/>
            <person name="Andreopoulos W."/>
            <person name="Angelini C."/>
            <person name="Antonin V."/>
            <person name="Barry K.W."/>
            <person name="Bougher N.L."/>
            <person name="Buchanan P."/>
            <person name="Buyck B."/>
            <person name="Bense V."/>
            <person name="Catcheside P."/>
            <person name="Chovatia M."/>
            <person name="Cooper J."/>
            <person name="Damon W."/>
            <person name="Desjardin D."/>
            <person name="Finy P."/>
            <person name="Geml J."/>
            <person name="Haridas S."/>
            <person name="Hughes K."/>
            <person name="Justo A."/>
            <person name="Karasinski D."/>
            <person name="Kautmanova I."/>
            <person name="Kiss B."/>
            <person name="Kocsube S."/>
            <person name="Kotiranta H."/>
            <person name="LaButti K.M."/>
            <person name="Lechner B.E."/>
            <person name="Liimatainen K."/>
            <person name="Lipzen A."/>
            <person name="Lukacs Z."/>
            <person name="Mihaltcheva S."/>
            <person name="Morgado L.N."/>
            <person name="Niskanen T."/>
            <person name="Noordeloos M.E."/>
            <person name="Ohm R.A."/>
            <person name="Ortiz-Santana B."/>
            <person name="Ovrebo C."/>
            <person name="Racz N."/>
            <person name="Riley R."/>
            <person name="Savchenko A."/>
            <person name="Shiryaev A."/>
            <person name="Soop K."/>
            <person name="Spirin V."/>
            <person name="Szebenyi C."/>
            <person name="Tomsovsky M."/>
            <person name="Tulloss R.E."/>
            <person name="Uehling J."/>
            <person name="Grigoriev I.V."/>
            <person name="Vagvolgyi C."/>
            <person name="Papp T."/>
            <person name="Martin F.M."/>
            <person name="Miettinen O."/>
            <person name="Hibbett D.S."/>
            <person name="Nagy L.G."/>
        </authorList>
    </citation>
    <scope>NUCLEOTIDE SEQUENCE [LARGE SCALE GENOMIC DNA]</scope>
    <source>
        <strain evidence="8 9">OMC1185</strain>
    </source>
</reference>
<dbReference type="CDD" id="cd00433">
    <property type="entry name" value="Peptidase_M17"/>
    <property type="match status" value="1"/>
</dbReference>
<dbReference type="EC" id="3.4.11.1" evidence="3"/>
<dbReference type="Proteomes" id="UP000305948">
    <property type="component" value="Unassembled WGS sequence"/>
</dbReference>
<dbReference type="GO" id="GO:0005737">
    <property type="term" value="C:cytoplasm"/>
    <property type="evidence" value="ECO:0007669"/>
    <property type="project" value="InterPro"/>
</dbReference>
<dbReference type="Gene3D" id="3.40.220.10">
    <property type="entry name" value="Leucine Aminopeptidase, subunit E, domain 1"/>
    <property type="match status" value="1"/>
</dbReference>
<keyword evidence="5" id="KW-0645">Protease</keyword>
<dbReference type="PROSITE" id="PS00631">
    <property type="entry name" value="CYTOSOL_AP"/>
    <property type="match status" value="1"/>
</dbReference>
<evidence type="ECO:0000256" key="1">
    <source>
        <dbReference type="ARBA" id="ARBA00000135"/>
    </source>
</evidence>
<comment type="catalytic activity">
    <reaction evidence="1">
        <text>Release of an N-terminal amino acid, Xaa-|-Yaa-, in which Xaa is preferably Leu, but may be other amino acids including Pro although not Arg or Lys, and Yaa may be Pro. Amino acid amides and methyl esters are also readily hydrolyzed, but rates on arylamides are exceedingly low.</text>
        <dbReference type="EC" id="3.4.11.1"/>
    </reaction>
</comment>
<dbReference type="EMBL" id="ML213521">
    <property type="protein sequence ID" value="TFK48100.1"/>
    <property type="molecule type" value="Genomic_DNA"/>
</dbReference>
<keyword evidence="4" id="KW-0031">Aminopeptidase</keyword>
<dbReference type="PANTHER" id="PTHR11963:SF23">
    <property type="entry name" value="CYTOSOL AMINOPEPTIDASE"/>
    <property type="match status" value="1"/>
</dbReference>
<name>A0A5C3MSS7_9AGAM</name>
<gene>
    <name evidence="8" type="ORF">OE88DRAFT_1764618</name>
</gene>
<keyword evidence="6" id="KW-0378">Hydrolase</keyword>
<evidence type="ECO:0000256" key="4">
    <source>
        <dbReference type="ARBA" id="ARBA00022438"/>
    </source>
</evidence>
<feature type="domain" description="Cytosol aminopeptidase" evidence="7">
    <location>
        <begin position="353"/>
        <end position="360"/>
    </location>
</feature>
<evidence type="ECO:0000259" key="7">
    <source>
        <dbReference type="PROSITE" id="PS00631"/>
    </source>
</evidence>
<dbReference type="SUPFAM" id="SSF52949">
    <property type="entry name" value="Macro domain-like"/>
    <property type="match status" value="1"/>
</dbReference>
<dbReference type="SUPFAM" id="SSF53187">
    <property type="entry name" value="Zn-dependent exopeptidases"/>
    <property type="match status" value="1"/>
</dbReference>
<proteinExistence type="inferred from homology"/>
<evidence type="ECO:0000313" key="9">
    <source>
        <dbReference type="Proteomes" id="UP000305948"/>
    </source>
</evidence>
<dbReference type="Gene3D" id="3.40.630.10">
    <property type="entry name" value="Zn peptidases"/>
    <property type="match status" value="1"/>
</dbReference>
<dbReference type="InterPro" id="IPR011356">
    <property type="entry name" value="Leucine_aapep/pepB"/>
</dbReference>
<dbReference type="GO" id="GO:0070006">
    <property type="term" value="F:metalloaminopeptidase activity"/>
    <property type="evidence" value="ECO:0007669"/>
    <property type="project" value="InterPro"/>
</dbReference>
<protein>
    <recommendedName>
        <fullName evidence="3">leucyl aminopeptidase</fullName>
        <ecNumber evidence="3">3.4.11.1</ecNumber>
    </recommendedName>
</protein>
<evidence type="ECO:0000256" key="3">
    <source>
        <dbReference type="ARBA" id="ARBA00012565"/>
    </source>
</evidence>
<dbReference type="GO" id="GO:0006508">
    <property type="term" value="P:proteolysis"/>
    <property type="evidence" value="ECO:0007669"/>
    <property type="project" value="UniProtKB-KW"/>
</dbReference>
<dbReference type="InterPro" id="IPR043472">
    <property type="entry name" value="Macro_dom-like"/>
</dbReference>
<evidence type="ECO:0000256" key="5">
    <source>
        <dbReference type="ARBA" id="ARBA00022670"/>
    </source>
</evidence>